<evidence type="ECO:0000256" key="15">
    <source>
        <dbReference type="ARBA" id="ARBA00048238"/>
    </source>
</evidence>
<dbReference type="Gene3D" id="3.40.1190.20">
    <property type="match status" value="1"/>
</dbReference>
<dbReference type="PANTHER" id="PTHR12592:SF0">
    <property type="entry name" value="ATP-DEPENDENT (S)-NAD(P)H-HYDRATE DEHYDRATASE"/>
    <property type="match status" value="1"/>
</dbReference>
<comment type="caution">
    <text evidence="18">Lacks conserved residue(s) required for the propagation of feature annotation.</text>
</comment>
<dbReference type="PIRSF" id="PIRSF017184">
    <property type="entry name" value="Nnr"/>
    <property type="match status" value="1"/>
</dbReference>
<keyword evidence="10 17" id="KW-0520">NAD</keyword>
<dbReference type="GO" id="GO:0110051">
    <property type="term" value="P:metabolite repair"/>
    <property type="evidence" value="ECO:0007669"/>
    <property type="project" value="TreeGrafter"/>
</dbReference>
<comment type="subunit">
    <text evidence="17">Homotetramer.</text>
</comment>
<protein>
    <recommendedName>
        <fullName evidence="19">Bifunctional NAD(P)H-hydrate repair enzyme</fullName>
    </recommendedName>
    <alternativeName>
        <fullName evidence="19">Nicotinamide nucleotide repair protein</fullName>
    </alternativeName>
    <domain>
        <recommendedName>
            <fullName evidence="19">ADP-dependent (S)-NAD(P)H-hydrate dehydratase</fullName>
            <ecNumber evidence="19">4.2.1.136</ecNumber>
        </recommendedName>
        <alternativeName>
            <fullName evidence="19">ADP-dependent NAD(P)HX dehydratase</fullName>
        </alternativeName>
    </domain>
    <domain>
        <recommendedName>
            <fullName evidence="19">NAD(P)H-hydrate epimerase</fullName>
            <ecNumber evidence="19">5.1.99.6</ecNumber>
        </recommendedName>
    </domain>
</protein>
<dbReference type="NCBIfam" id="TIGR00196">
    <property type="entry name" value="yjeF_cterm"/>
    <property type="match status" value="1"/>
</dbReference>
<dbReference type="NCBIfam" id="TIGR00197">
    <property type="entry name" value="yjeF_nterm"/>
    <property type="match status" value="1"/>
</dbReference>
<comment type="catalytic activity">
    <reaction evidence="2 18 19">
        <text>(6R)-NADPHX = (6S)-NADPHX</text>
        <dbReference type="Rhea" id="RHEA:32227"/>
        <dbReference type="ChEBI" id="CHEBI:64076"/>
        <dbReference type="ChEBI" id="CHEBI:64077"/>
        <dbReference type="EC" id="5.1.99.6"/>
    </reaction>
</comment>
<evidence type="ECO:0000256" key="17">
    <source>
        <dbReference type="HAMAP-Rule" id="MF_01965"/>
    </source>
</evidence>
<keyword evidence="7 17" id="KW-0067">ATP-binding</keyword>
<dbReference type="Pfam" id="PF03853">
    <property type="entry name" value="YjeF_N"/>
    <property type="match status" value="1"/>
</dbReference>
<proteinExistence type="inferred from homology"/>
<evidence type="ECO:0000256" key="7">
    <source>
        <dbReference type="ARBA" id="ARBA00022840"/>
    </source>
</evidence>
<dbReference type="PROSITE" id="PS51385">
    <property type="entry name" value="YJEF_N"/>
    <property type="match status" value="1"/>
</dbReference>
<dbReference type="Gene3D" id="3.40.50.10260">
    <property type="entry name" value="YjeF N-terminal domain"/>
    <property type="match status" value="1"/>
</dbReference>
<accession>A0A953J8S1</accession>
<reference evidence="22" key="2">
    <citation type="submission" date="2021-08" db="EMBL/GenBank/DDBJ databases">
        <authorList>
            <person name="Dalcin Martins P."/>
        </authorList>
    </citation>
    <scope>NUCLEOTIDE SEQUENCE</scope>
    <source>
        <strain evidence="22">MAG_39</strain>
    </source>
</reference>
<keyword evidence="13" id="KW-0511">Multifunctional enzyme</keyword>
<feature type="binding site" evidence="18">
    <location>
        <position position="155"/>
    </location>
    <ligand>
        <name>(6S)-NADPHX</name>
        <dbReference type="ChEBI" id="CHEBI:64076"/>
    </ligand>
</feature>
<evidence type="ECO:0000256" key="14">
    <source>
        <dbReference type="ARBA" id="ARBA00025153"/>
    </source>
</evidence>
<dbReference type="EC" id="5.1.99.6" evidence="19"/>
<comment type="caution">
    <text evidence="22">The sequence shown here is derived from an EMBL/GenBank/DDBJ whole genome shotgun (WGS) entry which is preliminary data.</text>
</comment>
<dbReference type="InterPro" id="IPR030677">
    <property type="entry name" value="Nnr"/>
</dbReference>
<evidence type="ECO:0000256" key="5">
    <source>
        <dbReference type="ARBA" id="ARBA00022723"/>
    </source>
</evidence>
<feature type="binding site" evidence="17">
    <location>
        <position position="329"/>
    </location>
    <ligand>
        <name>(6S)-NADPHX</name>
        <dbReference type="ChEBI" id="CHEBI:64076"/>
    </ligand>
</feature>
<dbReference type="HAMAP" id="MF_01965">
    <property type="entry name" value="NADHX_dehydratase"/>
    <property type="match status" value="1"/>
</dbReference>
<evidence type="ECO:0000259" key="21">
    <source>
        <dbReference type="PROSITE" id="PS51385"/>
    </source>
</evidence>
<reference evidence="22" key="1">
    <citation type="journal article" date="2021" name="bioRxiv">
        <title>Unraveling nitrogen, sulfur and carbon metabolic pathways and microbial community transcriptional responses to substrate deprivation and toxicity stresses in a bioreactor mimicking anoxic brackish coastal sediment conditions.</title>
        <authorList>
            <person name="Martins P.D."/>
            <person name="Echeveste M.J."/>
            <person name="Arshad A."/>
            <person name="Kurth J."/>
            <person name="Ouboter H."/>
            <person name="Jetten M.S.M."/>
            <person name="Welte C.U."/>
        </authorList>
    </citation>
    <scope>NUCLEOTIDE SEQUENCE</scope>
    <source>
        <strain evidence="22">MAG_39</strain>
    </source>
</reference>
<feature type="binding site" evidence="17">
    <location>
        <position position="387"/>
    </location>
    <ligand>
        <name>(6S)-NADPHX</name>
        <dbReference type="ChEBI" id="CHEBI:64076"/>
    </ligand>
</feature>
<comment type="similarity">
    <text evidence="18">Belongs to the NnrE/AIBP family.</text>
</comment>
<dbReference type="InterPro" id="IPR017953">
    <property type="entry name" value="Carbohydrate_kinase_pred_CS"/>
</dbReference>
<feature type="binding site" evidence="17">
    <location>
        <position position="257"/>
    </location>
    <ligand>
        <name>(6S)-NADPHX</name>
        <dbReference type="ChEBI" id="CHEBI:64076"/>
    </ligand>
</feature>
<evidence type="ECO:0000313" key="22">
    <source>
        <dbReference type="EMBL" id="MBZ0156657.1"/>
    </source>
</evidence>
<dbReference type="InterPro" id="IPR000631">
    <property type="entry name" value="CARKD"/>
</dbReference>
<keyword evidence="12 17" id="KW-0456">Lyase</keyword>
<comment type="cofactor">
    <cofactor evidence="17">
        <name>Mg(2+)</name>
        <dbReference type="ChEBI" id="CHEBI:18420"/>
    </cofactor>
</comment>
<dbReference type="EC" id="4.2.1.136" evidence="19"/>
<comment type="function">
    <text evidence="18">Catalyzes the epimerization of the S- and R-forms of NAD(P)HX, a damaged form of NAD(P)H that is a result of enzymatic or heat-dependent hydration. This is a prerequisite for the S-specific NAD(P)H-hydrate dehydratase to allow the repair of both epimers of NAD(P)HX.</text>
</comment>
<feature type="binding site" evidence="18">
    <location>
        <begin position="126"/>
        <end position="132"/>
    </location>
    <ligand>
        <name>(6S)-NADPHX</name>
        <dbReference type="ChEBI" id="CHEBI:64076"/>
    </ligand>
</feature>
<dbReference type="Proteomes" id="UP000705867">
    <property type="component" value="Unassembled WGS sequence"/>
</dbReference>
<comment type="catalytic activity">
    <reaction evidence="15 17 19">
        <text>(6S)-NADHX + ADP = AMP + phosphate + NADH + H(+)</text>
        <dbReference type="Rhea" id="RHEA:32223"/>
        <dbReference type="ChEBI" id="CHEBI:15378"/>
        <dbReference type="ChEBI" id="CHEBI:43474"/>
        <dbReference type="ChEBI" id="CHEBI:57945"/>
        <dbReference type="ChEBI" id="CHEBI:64074"/>
        <dbReference type="ChEBI" id="CHEBI:456215"/>
        <dbReference type="ChEBI" id="CHEBI:456216"/>
        <dbReference type="EC" id="4.2.1.136"/>
    </reaction>
</comment>
<feature type="binding site" evidence="18">
    <location>
        <begin position="56"/>
        <end position="60"/>
    </location>
    <ligand>
        <name>(6S)-NADPHX</name>
        <dbReference type="ChEBI" id="CHEBI:64076"/>
    </ligand>
</feature>
<dbReference type="PROSITE" id="PS51383">
    <property type="entry name" value="YJEF_C_3"/>
    <property type="match status" value="1"/>
</dbReference>
<feature type="domain" description="YjeF C-terminal" evidence="20">
    <location>
        <begin position="222"/>
        <end position="516"/>
    </location>
</feature>
<dbReference type="FunFam" id="3.40.50.10260:FF:000003">
    <property type="entry name" value="Multifunctional fusion protein"/>
    <property type="match status" value="1"/>
</dbReference>
<feature type="binding site" evidence="18">
    <location>
        <position position="122"/>
    </location>
    <ligand>
        <name>K(+)</name>
        <dbReference type="ChEBI" id="CHEBI:29103"/>
    </ligand>
</feature>
<comment type="catalytic activity">
    <reaction evidence="16 17 19">
        <text>(6S)-NADPHX + ADP = AMP + phosphate + NADPH + H(+)</text>
        <dbReference type="Rhea" id="RHEA:32235"/>
        <dbReference type="ChEBI" id="CHEBI:15378"/>
        <dbReference type="ChEBI" id="CHEBI:43474"/>
        <dbReference type="ChEBI" id="CHEBI:57783"/>
        <dbReference type="ChEBI" id="CHEBI:64076"/>
        <dbReference type="ChEBI" id="CHEBI:456215"/>
        <dbReference type="ChEBI" id="CHEBI:456216"/>
        <dbReference type="EC" id="4.2.1.136"/>
    </reaction>
</comment>
<evidence type="ECO:0000256" key="12">
    <source>
        <dbReference type="ARBA" id="ARBA00023239"/>
    </source>
</evidence>
<feature type="binding site" evidence="17">
    <location>
        <position position="456"/>
    </location>
    <ligand>
        <name>AMP</name>
        <dbReference type="ChEBI" id="CHEBI:456215"/>
    </ligand>
</feature>
<evidence type="ECO:0000256" key="19">
    <source>
        <dbReference type="PIRNR" id="PIRNR017184"/>
    </source>
</evidence>
<keyword evidence="6 17" id="KW-0547">Nucleotide-binding</keyword>
<comment type="similarity">
    <text evidence="4 19">In the C-terminal section; belongs to the NnrD/CARKD family.</text>
</comment>
<keyword evidence="9 18" id="KW-0630">Potassium</keyword>
<dbReference type="PANTHER" id="PTHR12592">
    <property type="entry name" value="ATP-DEPENDENT (S)-NAD(P)H-HYDRATE DEHYDRATASE FAMILY MEMBER"/>
    <property type="match status" value="1"/>
</dbReference>
<gene>
    <name evidence="17" type="primary">nnrD</name>
    <name evidence="18" type="synonym">nnrE</name>
    <name evidence="22" type="ORF">K8I29_10685</name>
</gene>
<dbReference type="GO" id="GO:0052856">
    <property type="term" value="F:NAD(P)HX epimerase activity"/>
    <property type="evidence" value="ECO:0007669"/>
    <property type="project" value="UniProtKB-UniRule"/>
</dbReference>
<dbReference type="Pfam" id="PF01256">
    <property type="entry name" value="Carb_kinase"/>
    <property type="match status" value="1"/>
</dbReference>
<comment type="function">
    <text evidence="17">Catalyzes the dehydration of the S-form of NAD(P)HX at the expense of ADP, which is converted to AMP. Together with NAD(P)HX epimerase, which catalyzes the epimerization of the S- and R-forms, the enzyme allows the repair of both epimers of NAD(P)HX, a damaged form of NAD(P)H that is a result of enzymatic or heat-dependent hydration.</text>
</comment>
<evidence type="ECO:0000256" key="2">
    <source>
        <dbReference type="ARBA" id="ARBA00000909"/>
    </source>
</evidence>
<evidence type="ECO:0000256" key="11">
    <source>
        <dbReference type="ARBA" id="ARBA00023235"/>
    </source>
</evidence>
<feature type="binding site" evidence="18">
    <location>
        <position position="57"/>
    </location>
    <ligand>
        <name>K(+)</name>
        <dbReference type="ChEBI" id="CHEBI:29103"/>
    </ligand>
</feature>
<evidence type="ECO:0000256" key="4">
    <source>
        <dbReference type="ARBA" id="ARBA00009524"/>
    </source>
</evidence>
<feature type="domain" description="YjeF N-terminal" evidence="21">
    <location>
        <begin position="9"/>
        <end position="212"/>
    </location>
</feature>
<evidence type="ECO:0000313" key="23">
    <source>
        <dbReference type="Proteomes" id="UP000705867"/>
    </source>
</evidence>
<comment type="catalytic activity">
    <reaction evidence="1 18 19">
        <text>(6R)-NADHX = (6S)-NADHX</text>
        <dbReference type="Rhea" id="RHEA:32215"/>
        <dbReference type="ChEBI" id="CHEBI:64074"/>
        <dbReference type="ChEBI" id="CHEBI:64075"/>
        <dbReference type="EC" id="5.1.99.6"/>
    </reaction>
</comment>
<dbReference type="InterPro" id="IPR036652">
    <property type="entry name" value="YjeF_N_dom_sf"/>
</dbReference>
<keyword evidence="11 18" id="KW-0413">Isomerase</keyword>
<dbReference type="AlphaFoldDB" id="A0A953J8S1"/>
<dbReference type="GO" id="GO:0046496">
    <property type="term" value="P:nicotinamide nucleotide metabolic process"/>
    <property type="evidence" value="ECO:0007669"/>
    <property type="project" value="UniProtKB-UniRule"/>
</dbReference>
<dbReference type="HAMAP" id="MF_01966">
    <property type="entry name" value="NADHX_epimerase"/>
    <property type="match status" value="1"/>
</dbReference>
<feature type="binding site" evidence="17">
    <location>
        <begin position="427"/>
        <end position="431"/>
    </location>
    <ligand>
        <name>AMP</name>
        <dbReference type="ChEBI" id="CHEBI:456215"/>
    </ligand>
</feature>
<dbReference type="InterPro" id="IPR029056">
    <property type="entry name" value="Ribokinase-like"/>
</dbReference>
<name>A0A953J8S1_9BACT</name>
<feature type="binding site" evidence="18">
    <location>
        <position position="158"/>
    </location>
    <ligand>
        <name>K(+)</name>
        <dbReference type="ChEBI" id="CHEBI:29103"/>
    </ligand>
</feature>
<dbReference type="InterPro" id="IPR004443">
    <property type="entry name" value="YjeF_N_dom"/>
</dbReference>
<dbReference type="GO" id="GO:0046872">
    <property type="term" value="F:metal ion binding"/>
    <property type="evidence" value="ECO:0007669"/>
    <property type="project" value="UniProtKB-UniRule"/>
</dbReference>
<evidence type="ECO:0000256" key="9">
    <source>
        <dbReference type="ARBA" id="ARBA00022958"/>
    </source>
</evidence>
<comment type="similarity">
    <text evidence="3 19">In the N-terminal section; belongs to the NnrE/AIBP family.</text>
</comment>
<evidence type="ECO:0000256" key="8">
    <source>
        <dbReference type="ARBA" id="ARBA00022857"/>
    </source>
</evidence>
<dbReference type="GO" id="GO:0052855">
    <property type="term" value="F:ADP-dependent NAD(P)H-hydrate dehydratase activity"/>
    <property type="evidence" value="ECO:0007669"/>
    <property type="project" value="UniProtKB-UniRule"/>
</dbReference>
<evidence type="ECO:0000256" key="10">
    <source>
        <dbReference type="ARBA" id="ARBA00023027"/>
    </source>
</evidence>
<dbReference type="SUPFAM" id="SSF53613">
    <property type="entry name" value="Ribokinase-like"/>
    <property type="match status" value="1"/>
</dbReference>
<dbReference type="CDD" id="cd01171">
    <property type="entry name" value="YXKO-related"/>
    <property type="match status" value="1"/>
</dbReference>
<organism evidence="22 23">
    <name type="scientific">Candidatus Nitrobium versatile</name>
    <dbReference type="NCBI Taxonomy" id="2884831"/>
    <lineage>
        <taxon>Bacteria</taxon>
        <taxon>Pseudomonadati</taxon>
        <taxon>Nitrospirota</taxon>
        <taxon>Nitrospiria</taxon>
        <taxon>Nitrospirales</taxon>
        <taxon>Nitrospiraceae</taxon>
        <taxon>Candidatus Nitrobium</taxon>
    </lineage>
</organism>
<dbReference type="SUPFAM" id="SSF64153">
    <property type="entry name" value="YjeF N-terminal domain-like"/>
    <property type="match status" value="1"/>
</dbReference>
<comment type="similarity">
    <text evidence="17">Belongs to the NnrD/CARKD family.</text>
</comment>
<feature type="binding site" evidence="17">
    <location>
        <position position="457"/>
    </location>
    <ligand>
        <name>(6S)-NADPHX</name>
        <dbReference type="ChEBI" id="CHEBI:64076"/>
    </ligand>
</feature>
<comment type="function">
    <text evidence="14 19">Bifunctional enzyme that catalyzes the epimerization of the S- and R-forms of NAD(P)HX and the dehydration of the S-form of NAD(P)HX at the expense of ADP, which is converted to AMP. This allows the repair of both epimers of NAD(P)HX, a damaged form of NAD(P)H that is a result of enzymatic or heat-dependent hydration.</text>
</comment>
<keyword evidence="8 17" id="KW-0521">NADP</keyword>
<dbReference type="PROSITE" id="PS01050">
    <property type="entry name" value="YJEF_C_2"/>
    <property type="match status" value="1"/>
</dbReference>
<evidence type="ECO:0000256" key="1">
    <source>
        <dbReference type="ARBA" id="ARBA00000013"/>
    </source>
</evidence>
<sequence length="522" mass="54044">MKVATAQEMREIDRITIEEYGIPGPVLMERAGLAVARKVREFFPRKKAVVLCGGGNNGGDGLVAARDLFNGGNAVQVFLLAKKGALSPDCAAQYRIAKKMGVPVTFCRTVEAEEFRDAVVIDALFGTGLGRPVQGELARLFSRVNATDVPVISVDIPSGISSDTGEVMGEAIAADYTVTFGLPKRGHLLYPGAGYAGALFVEDIGFPSSLVAADTIPVERVDRDSVAGMIAPRRRNSYKGDYGHVLVIAGSRGKTGAALMTARACLRSGTGLVTLGVPETLLDVFQGGVTEEMCIPLPDDGTGMLGTGSAEEILEFSAQKTDVIAVGPGIGVSGGTLRVMEELVKRSTVPLVIDADGINALGRAAGDEKGIRDLLGSAKSPVVLTPHPGEMARLLPGSGYGSGEVERERIDIALSFAKETGTYLVLKGVPTVTASPEGNAFLNTSGNPGMATGGSGDVLTGVIASLLGQEMSPLHAAVLGVYLHGLAGDCAAAQKGEHSLIASDIIHSLPDAFAACRTGKEK</sequence>
<keyword evidence="5 18" id="KW-0479">Metal-binding</keyword>
<comment type="cofactor">
    <cofactor evidence="18 19">
        <name>K(+)</name>
        <dbReference type="ChEBI" id="CHEBI:29103"/>
    </cofactor>
    <text evidence="18 19">Binds 1 potassium ion per subunit.</text>
</comment>
<dbReference type="GO" id="GO:0005524">
    <property type="term" value="F:ATP binding"/>
    <property type="evidence" value="ECO:0007669"/>
    <property type="project" value="UniProtKB-UniRule"/>
</dbReference>
<evidence type="ECO:0000259" key="20">
    <source>
        <dbReference type="PROSITE" id="PS51383"/>
    </source>
</evidence>
<evidence type="ECO:0000256" key="6">
    <source>
        <dbReference type="ARBA" id="ARBA00022741"/>
    </source>
</evidence>
<evidence type="ECO:0000256" key="13">
    <source>
        <dbReference type="ARBA" id="ARBA00023268"/>
    </source>
</evidence>
<dbReference type="EMBL" id="JAIOIV010000082">
    <property type="protein sequence ID" value="MBZ0156657.1"/>
    <property type="molecule type" value="Genomic_DNA"/>
</dbReference>
<evidence type="ECO:0000256" key="3">
    <source>
        <dbReference type="ARBA" id="ARBA00006001"/>
    </source>
</evidence>
<evidence type="ECO:0000256" key="18">
    <source>
        <dbReference type="HAMAP-Rule" id="MF_01966"/>
    </source>
</evidence>
<evidence type="ECO:0000256" key="16">
    <source>
        <dbReference type="ARBA" id="ARBA00049209"/>
    </source>
</evidence>